<dbReference type="GO" id="GO:0003677">
    <property type="term" value="F:DNA binding"/>
    <property type="evidence" value="ECO:0007669"/>
    <property type="project" value="InterPro"/>
</dbReference>
<dbReference type="AlphaFoldDB" id="A0A1F4V1B4"/>
<dbReference type="SMART" id="SM00530">
    <property type="entry name" value="HTH_XRE"/>
    <property type="match status" value="1"/>
</dbReference>
<dbReference type="EMBL" id="MEUT01000034">
    <property type="protein sequence ID" value="OGC50981.1"/>
    <property type="molecule type" value="Genomic_DNA"/>
</dbReference>
<dbReference type="STRING" id="1802610.A2W32_04140"/>
<dbReference type="InterPro" id="IPR001387">
    <property type="entry name" value="Cro/C1-type_HTH"/>
</dbReference>
<evidence type="ECO:0000259" key="1">
    <source>
        <dbReference type="PROSITE" id="PS50943"/>
    </source>
</evidence>
<sequence length="139" mass="15550">MDSLQNLFEVEKELLDKNSILRDEYKKIDLSFEIARMVKEARLVKGYTQGKLADLLTTKQTGISRLERGLSLPSLSFLVKIAEVLGTYIVPPRANSMYVNGSNTVITRQVIVSDLRGVDMYYSINLAAVSSGAYRANLE</sequence>
<protein>
    <recommendedName>
        <fullName evidence="1">HTH cro/C1-type domain-containing protein</fullName>
    </recommendedName>
</protein>
<feature type="domain" description="HTH cro/C1-type" evidence="1">
    <location>
        <begin position="38"/>
        <end position="89"/>
    </location>
</feature>
<gene>
    <name evidence="2" type="ORF">A2W32_04140</name>
</gene>
<dbReference type="PROSITE" id="PS50943">
    <property type="entry name" value="HTH_CROC1"/>
    <property type="match status" value="1"/>
</dbReference>
<accession>A0A1F4V1B4</accession>
<dbReference type="Proteomes" id="UP000177371">
    <property type="component" value="Unassembled WGS sequence"/>
</dbReference>
<dbReference type="CDD" id="cd00093">
    <property type="entry name" value="HTH_XRE"/>
    <property type="match status" value="1"/>
</dbReference>
<proteinExistence type="predicted"/>
<name>A0A1F4V1B4_UNCKA</name>
<dbReference type="InterPro" id="IPR010982">
    <property type="entry name" value="Lambda_DNA-bd_dom_sf"/>
</dbReference>
<evidence type="ECO:0000313" key="2">
    <source>
        <dbReference type="EMBL" id="OGC50981.1"/>
    </source>
</evidence>
<dbReference type="Gene3D" id="1.10.260.40">
    <property type="entry name" value="lambda repressor-like DNA-binding domains"/>
    <property type="match status" value="1"/>
</dbReference>
<comment type="caution">
    <text evidence="2">The sequence shown here is derived from an EMBL/GenBank/DDBJ whole genome shotgun (WGS) entry which is preliminary data.</text>
</comment>
<dbReference type="SUPFAM" id="SSF47413">
    <property type="entry name" value="lambda repressor-like DNA-binding domains"/>
    <property type="match status" value="1"/>
</dbReference>
<organism evidence="2 3">
    <name type="scientific">candidate division WWE3 bacterium RBG_16_37_10</name>
    <dbReference type="NCBI Taxonomy" id="1802610"/>
    <lineage>
        <taxon>Bacteria</taxon>
        <taxon>Katanobacteria</taxon>
    </lineage>
</organism>
<dbReference type="Pfam" id="PF01381">
    <property type="entry name" value="HTH_3"/>
    <property type="match status" value="1"/>
</dbReference>
<reference evidence="2 3" key="1">
    <citation type="journal article" date="2016" name="Nat. Commun.">
        <title>Thousands of microbial genomes shed light on interconnected biogeochemical processes in an aquifer system.</title>
        <authorList>
            <person name="Anantharaman K."/>
            <person name="Brown C.T."/>
            <person name="Hug L.A."/>
            <person name="Sharon I."/>
            <person name="Castelle C.J."/>
            <person name="Probst A.J."/>
            <person name="Thomas B.C."/>
            <person name="Singh A."/>
            <person name="Wilkins M.J."/>
            <person name="Karaoz U."/>
            <person name="Brodie E.L."/>
            <person name="Williams K.H."/>
            <person name="Hubbard S.S."/>
            <person name="Banfield J.F."/>
        </authorList>
    </citation>
    <scope>NUCLEOTIDE SEQUENCE [LARGE SCALE GENOMIC DNA]</scope>
</reference>
<evidence type="ECO:0000313" key="3">
    <source>
        <dbReference type="Proteomes" id="UP000177371"/>
    </source>
</evidence>